<feature type="binding site" evidence="7">
    <location>
        <position position="68"/>
    </location>
    <ligand>
        <name>tRNA</name>
        <dbReference type="ChEBI" id="CHEBI:17843"/>
    </ligand>
</feature>
<dbReference type="PANTHER" id="PTHR17224:SF1">
    <property type="entry name" value="PEPTIDYL-TRNA HYDROLASE"/>
    <property type="match status" value="1"/>
</dbReference>
<dbReference type="EC" id="3.1.1.29" evidence="1 7"/>
<evidence type="ECO:0000256" key="5">
    <source>
        <dbReference type="ARBA" id="ARBA00038063"/>
    </source>
</evidence>
<dbReference type="GO" id="GO:0005737">
    <property type="term" value="C:cytoplasm"/>
    <property type="evidence" value="ECO:0007669"/>
    <property type="project" value="UniProtKB-SubCell"/>
</dbReference>
<keyword evidence="3 7" id="KW-0378">Hydrolase</keyword>
<feature type="binding site" evidence="7">
    <location>
        <position position="14"/>
    </location>
    <ligand>
        <name>tRNA</name>
        <dbReference type="ChEBI" id="CHEBI:17843"/>
    </ligand>
</feature>
<dbReference type="NCBIfam" id="TIGR00447">
    <property type="entry name" value="pth"/>
    <property type="match status" value="1"/>
</dbReference>
<feature type="site" description="Stabilizes the basic form of H active site to accept a proton" evidence="7">
    <location>
        <position position="93"/>
    </location>
</feature>
<dbReference type="FunFam" id="3.40.50.1470:FF:000001">
    <property type="entry name" value="Peptidyl-tRNA hydrolase"/>
    <property type="match status" value="1"/>
</dbReference>
<keyword evidence="4 7" id="KW-0694">RNA-binding</keyword>
<protein>
    <recommendedName>
        <fullName evidence="6 7">Peptidyl-tRNA hydrolase</fullName>
        <shortName evidence="7">Pth</shortName>
        <ecNumber evidence="1 7">3.1.1.29</ecNumber>
    </recommendedName>
</protein>
<dbReference type="GO" id="GO:0072344">
    <property type="term" value="P:rescue of stalled ribosome"/>
    <property type="evidence" value="ECO:0007669"/>
    <property type="project" value="UniProtKB-UniRule"/>
</dbReference>
<feature type="active site" description="Proton acceptor" evidence="7">
    <location>
        <position position="19"/>
    </location>
</feature>
<reference evidence="8 9" key="1">
    <citation type="journal article" date="2016" name="Nat. Commun.">
        <title>Thousands of microbial genomes shed light on interconnected biogeochemical processes in an aquifer system.</title>
        <authorList>
            <person name="Anantharaman K."/>
            <person name="Brown C.T."/>
            <person name="Hug L.A."/>
            <person name="Sharon I."/>
            <person name="Castelle C.J."/>
            <person name="Probst A.J."/>
            <person name="Thomas B.C."/>
            <person name="Singh A."/>
            <person name="Wilkins M.J."/>
            <person name="Karaoz U."/>
            <person name="Brodie E.L."/>
            <person name="Williams K.H."/>
            <person name="Hubbard S.S."/>
            <person name="Banfield J.F."/>
        </authorList>
    </citation>
    <scope>NUCLEOTIDE SEQUENCE [LARGE SCALE GENOMIC DNA]</scope>
</reference>
<proteinExistence type="inferred from homology"/>
<evidence type="ECO:0000256" key="6">
    <source>
        <dbReference type="ARBA" id="ARBA00050038"/>
    </source>
</evidence>
<feature type="site" description="Discriminates between blocked and unblocked aminoacyl-tRNA" evidence="7">
    <location>
        <position position="9"/>
    </location>
</feature>
<evidence type="ECO:0000256" key="2">
    <source>
        <dbReference type="ARBA" id="ARBA00022555"/>
    </source>
</evidence>
<evidence type="ECO:0000256" key="3">
    <source>
        <dbReference type="ARBA" id="ARBA00022801"/>
    </source>
</evidence>
<dbReference type="GO" id="GO:0004045">
    <property type="term" value="F:peptidyl-tRNA hydrolase activity"/>
    <property type="evidence" value="ECO:0007669"/>
    <property type="project" value="UniProtKB-UniRule"/>
</dbReference>
<comment type="function">
    <text evidence="7">Catalyzes the release of premature peptidyl moieties from peptidyl-tRNA molecules trapped in stalled 50S ribosomal subunits, and thus maintains levels of free tRNAs and 50S ribosomes.</text>
</comment>
<organism evidence="8 9">
    <name type="scientific">Candidatus Buchananbacteria bacterium RIFCSPLOWO2_01_FULL_39_33</name>
    <dbReference type="NCBI Taxonomy" id="1797543"/>
    <lineage>
        <taxon>Bacteria</taxon>
        <taxon>Candidatus Buchananiibacteriota</taxon>
    </lineage>
</organism>
<dbReference type="InterPro" id="IPR018171">
    <property type="entry name" value="Pept_tRNA_hydro_CS"/>
</dbReference>
<dbReference type="InterPro" id="IPR001328">
    <property type="entry name" value="Pept_tRNA_hydro"/>
</dbReference>
<comment type="caution">
    <text evidence="8">The sequence shown here is derived from an EMBL/GenBank/DDBJ whole genome shotgun (WGS) entry which is preliminary data.</text>
</comment>
<gene>
    <name evidence="7" type="primary">pth</name>
    <name evidence="8" type="ORF">A3A02_01355</name>
</gene>
<dbReference type="GO" id="GO:0006515">
    <property type="term" value="P:protein quality control for misfolded or incompletely synthesized proteins"/>
    <property type="evidence" value="ECO:0007669"/>
    <property type="project" value="UniProtKB-UniRule"/>
</dbReference>
<feature type="binding site" evidence="7">
    <location>
        <position position="66"/>
    </location>
    <ligand>
        <name>tRNA</name>
        <dbReference type="ChEBI" id="CHEBI:17843"/>
    </ligand>
</feature>
<comment type="similarity">
    <text evidence="5 7">Belongs to the PTH family.</text>
</comment>
<evidence type="ECO:0000256" key="4">
    <source>
        <dbReference type="ARBA" id="ARBA00022884"/>
    </source>
</evidence>
<dbReference type="SUPFAM" id="SSF53178">
    <property type="entry name" value="Peptidyl-tRNA hydrolase-like"/>
    <property type="match status" value="1"/>
</dbReference>
<evidence type="ECO:0000313" key="8">
    <source>
        <dbReference type="EMBL" id="OGY51935.1"/>
    </source>
</evidence>
<dbReference type="HAMAP" id="MF_00083">
    <property type="entry name" value="Pept_tRNA_hydro_bact"/>
    <property type="match status" value="1"/>
</dbReference>
<dbReference type="AlphaFoldDB" id="A0A1G1YHV1"/>
<comment type="subunit">
    <text evidence="7">Monomer.</text>
</comment>
<evidence type="ECO:0000256" key="7">
    <source>
        <dbReference type="HAMAP-Rule" id="MF_00083"/>
    </source>
</evidence>
<dbReference type="GO" id="GO:0000049">
    <property type="term" value="F:tRNA binding"/>
    <property type="evidence" value="ECO:0007669"/>
    <property type="project" value="UniProtKB-UniRule"/>
</dbReference>
<dbReference type="CDD" id="cd00462">
    <property type="entry name" value="PTH"/>
    <property type="match status" value="1"/>
</dbReference>
<comment type="function">
    <text evidence="7">Hydrolyzes ribosome-free peptidyl-tRNAs (with 1 or more amino acids incorporated), which drop off the ribosome during protein synthesis, or as a result of ribosome stalling.</text>
</comment>
<keyword evidence="7" id="KW-0963">Cytoplasm</keyword>
<sequence>MKLIVGLGNPGKAYLKTWHNIGFLAIDNLADDFNFSDFKETKKFKAEITTGQIKAEKIILAKPTTYMNSSGEAVGILVKYYKLGAKDIIIIHDDIDLPLGRIKIVKDASAGGHNGVKSIIQHLKTQDFIRIRLGVATPKKEKMDGADYVLTKIGWLQSHQAKEIIKKTASAVEETVSVSLDSAMNKYN</sequence>
<evidence type="ECO:0000256" key="1">
    <source>
        <dbReference type="ARBA" id="ARBA00013260"/>
    </source>
</evidence>
<dbReference type="InterPro" id="IPR036416">
    <property type="entry name" value="Pept_tRNA_hydro_sf"/>
</dbReference>
<feature type="binding site" evidence="7">
    <location>
        <position position="114"/>
    </location>
    <ligand>
        <name>tRNA</name>
        <dbReference type="ChEBI" id="CHEBI:17843"/>
    </ligand>
</feature>
<dbReference type="Gene3D" id="3.40.50.1470">
    <property type="entry name" value="Peptidyl-tRNA hydrolase"/>
    <property type="match status" value="1"/>
</dbReference>
<name>A0A1G1YHV1_9BACT</name>
<dbReference type="Pfam" id="PF01195">
    <property type="entry name" value="Pept_tRNA_hydro"/>
    <property type="match status" value="1"/>
</dbReference>
<dbReference type="PROSITE" id="PS01196">
    <property type="entry name" value="PEPT_TRNA_HYDROL_2"/>
    <property type="match status" value="1"/>
</dbReference>
<dbReference type="EMBL" id="MHIM01000028">
    <property type="protein sequence ID" value="OGY51935.1"/>
    <property type="molecule type" value="Genomic_DNA"/>
</dbReference>
<evidence type="ECO:0000313" key="9">
    <source>
        <dbReference type="Proteomes" id="UP000177376"/>
    </source>
</evidence>
<keyword evidence="2 7" id="KW-0820">tRNA-binding</keyword>
<dbReference type="PANTHER" id="PTHR17224">
    <property type="entry name" value="PEPTIDYL-TRNA HYDROLASE"/>
    <property type="match status" value="1"/>
</dbReference>
<comment type="subcellular location">
    <subcellularLocation>
        <location evidence="7">Cytoplasm</location>
    </subcellularLocation>
</comment>
<accession>A0A1G1YHV1</accession>
<comment type="catalytic activity">
    <reaction evidence="7">
        <text>an N-acyl-L-alpha-aminoacyl-tRNA + H2O = an N-acyl-L-amino acid + a tRNA + H(+)</text>
        <dbReference type="Rhea" id="RHEA:54448"/>
        <dbReference type="Rhea" id="RHEA-COMP:10123"/>
        <dbReference type="Rhea" id="RHEA-COMP:13883"/>
        <dbReference type="ChEBI" id="CHEBI:15377"/>
        <dbReference type="ChEBI" id="CHEBI:15378"/>
        <dbReference type="ChEBI" id="CHEBI:59874"/>
        <dbReference type="ChEBI" id="CHEBI:78442"/>
        <dbReference type="ChEBI" id="CHEBI:138191"/>
        <dbReference type="EC" id="3.1.1.29"/>
    </reaction>
</comment>
<dbReference type="Proteomes" id="UP000177376">
    <property type="component" value="Unassembled WGS sequence"/>
</dbReference>